<dbReference type="Pfam" id="PF00856">
    <property type="entry name" value="SET"/>
    <property type="match status" value="1"/>
</dbReference>
<feature type="domain" description="SET" evidence="19">
    <location>
        <begin position="204"/>
        <end position="321"/>
    </location>
</feature>
<keyword evidence="8 22" id="KW-0489">Methyltransferase</keyword>
<dbReference type="Gene3D" id="2.20.70.10">
    <property type="match status" value="1"/>
</dbReference>
<dbReference type="CDD" id="cd19172">
    <property type="entry name" value="SET_SETD2"/>
    <property type="match status" value="1"/>
</dbReference>
<dbReference type="GO" id="GO:0005634">
    <property type="term" value="C:nucleus"/>
    <property type="evidence" value="ECO:0007669"/>
    <property type="project" value="UniProtKB-SubCell"/>
</dbReference>
<evidence type="ECO:0000256" key="2">
    <source>
        <dbReference type="ARBA" id="ARBA00004123"/>
    </source>
</evidence>
<dbReference type="EMBL" id="MCFK01002292">
    <property type="protein sequence ID" value="RKF63843.1"/>
    <property type="molecule type" value="Genomic_DNA"/>
</dbReference>
<comment type="caution">
    <text evidence="22">The sequence shown here is derived from an EMBL/GenBank/DDBJ whole genome shotgun (WGS) entry which is preliminary data.</text>
</comment>
<feature type="region of interest" description="Disordered" evidence="17">
    <location>
        <begin position="805"/>
        <end position="828"/>
    </location>
</feature>
<proteinExistence type="predicted"/>
<evidence type="ECO:0000256" key="4">
    <source>
        <dbReference type="ARBA" id="ARBA00012178"/>
    </source>
</evidence>
<dbReference type="SMART" id="SM00385">
    <property type="entry name" value="CYCLIN"/>
    <property type="match status" value="2"/>
</dbReference>
<dbReference type="SUPFAM" id="SSF47954">
    <property type="entry name" value="Cyclin-like"/>
    <property type="match status" value="2"/>
</dbReference>
<evidence type="ECO:0000256" key="3">
    <source>
        <dbReference type="ARBA" id="ARBA00004286"/>
    </source>
</evidence>
<keyword evidence="16" id="KW-0175">Coiled coil</keyword>
<dbReference type="InterPro" id="IPR044437">
    <property type="entry name" value="SETD2/Set2_SET"/>
</dbReference>
<dbReference type="InterPro" id="IPR001214">
    <property type="entry name" value="SET_dom"/>
</dbReference>
<dbReference type="Gene3D" id="1.10.1740.100">
    <property type="entry name" value="Set2, Rpb1 interacting domain"/>
    <property type="match status" value="1"/>
</dbReference>
<evidence type="ECO:0000256" key="9">
    <source>
        <dbReference type="ARBA" id="ARBA00022679"/>
    </source>
</evidence>
<keyword evidence="10" id="KW-0949">S-adenosyl-L-methionine</keyword>
<feature type="domain" description="WW" evidence="18">
    <location>
        <begin position="582"/>
        <end position="614"/>
    </location>
</feature>
<keyword evidence="9 22" id="KW-0808">Transferase</keyword>
<reference evidence="22 23" key="1">
    <citation type="journal article" date="2018" name="BMC Genomics">
        <title>Comparative genome analyses reveal sequence features reflecting distinct modes of host-adaptation between dicot and monocot powdery mildew.</title>
        <authorList>
            <person name="Wu Y."/>
            <person name="Ma X."/>
            <person name="Pan Z."/>
            <person name="Kale S.D."/>
            <person name="Song Y."/>
            <person name="King H."/>
            <person name="Zhang Q."/>
            <person name="Presley C."/>
            <person name="Deng X."/>
            <person name="Wei C.I."/>
            <person name="Xiao S."/>
        </authorList>
    </citation>
    <scope>NUCLEOTIDE SEQUENCE [LARGE SCALE GENOMIC DNA]</scope>
    <source>
        <strain evidence="22">UMSG2</strain>
    </source>
</reference>
<dbReference type="FunFam" id="1.10.1740.100:FF:000002">
    <property type="entry name" value="Histone-lysine N-methyltransferase"/>
    <property type="match status" value="1"/>
</dbReference>
<evidence type="ECO:0000256" key="8">
    <source>
        <dbReference type="ARBA" id="ARBA00022603"/>
    </source>
</evidence>
<protein>
    <recommendedName>
        <fullName evidence="5">Histone-lysine N-methyltransferase, H3 lysine-36 specific</fullName>
        <ecNumber evidence="4">2.1.1.359</ecNumber>
    </recommendedName>
    <alternativeName>
        <fullName evidence="14">SET domain-containing protein 2</fullName>
    </alternativeName>
</protein>
<dbReference type="InterPro" id="IPR001202">
    <property type="entry name" value="WW_dom"/>
</dbReference>
<dbReference type="InterPro" id="IPR036915">
    <property type="entry name" value="Cyclin-like_sf"/>
</dbReference>
<comment type="catalytic activity">
    <reaction evidence="15">
        <text>L-lysyl(36)-[histone H3] + 3 S-adenosyl-L-methionine = N(6),N(6),N(6)-trimethyl-L-lysyl(36)-[histone H3] + 3 S-adenosyl-L-homocysteine + 3 H(+)</text>
        <dbReference type="Rhea" id="RHEA:60324"/>
        <dbReference type="Rhea" id="RHEA-COMP:9785"/>
        <dbReference type="Rhea" id="RHEA-COMP:15536"/>
        <dbReference type="ChEBI" id="CHEBI:15378"/>
        <dbReference type="ChEBI" id="CHEBI:29969"/>
        <dbReference type="ChEBI" id="CHEBI:57856"/>
        <dbReference type="ChEBI" id="CHEBI:59789"/>
        <dbReference type="ChEBI" id="CHEBI:61961"/>
        <dbReference type="EC" id="2.1.1.359"/>
    </reaction>
</comment>
<evidence type="ECO:0000259" key="21">
    <source>
        <dbReference type="PROSITE" id="PS51215"/>
    </source>
</evidence>
<keyword evidence="13" id="KW-0539">Nucleus</keyword>
<dbReference type="Pfam" id="PF17907">
    <property type="entry name" value="AWS"/>
    <property type="match status" value="1"/>
</dbReference>
<evidence type="ECO:0000256" key="13">
    <source>
        <dbReference type="ARBA" id="ARBA00023242"/>
    </source>
</evidence>
<dbReference type="PROSITE" id="PS50020">
    <property type="entry name" value="WW_DOMAIN_2"/>
    <property type="match status" value="1"/>
</dbReference>
<evidence type="ECO:0000256" key="14">
    <source>
        <dbReference type="ARBA" id="ARBA00030091"/>
    </source>
</evidence>
<feature type="region of interest" description="Disordered" evidence="17">
    <location>
        <begin position="1252"/>
        <end position="1364"/>
    </location>
</feature>
<dbReference type="GO" id="GO:0006355">
    <property type="term" value="P:regulation of DNA-templated transcription"/>
    <property type="evidence" value="ECO:0007669"/>
    <property type="project" value="InterPro"/>
</dbReference>
<evidence type="ECO:0000313" key="23">
    <source>
        <dbReference type="Proteomes" id="UP000286134"/>
    </source>
</evidence>
<dbReference type="PROSITE" id="PS01159">
    <property type="entry name" value="WW_DOMAIN_1"/>
    <property type="match status" value="1"/>
</dbReference>
<dbReference type="InterPro" id="IPR038190">
    <property type="entry name" value="SRI_sf"/>
</dbReference>
<feature type="domain" description="AWS" evidence="21">
    <location>
        <begin position="148"/>
        <end position="202"/>
    </location>
</feature>
<dbReference type="SMART" id="SM00570">
    <property type="entry name" value="AWS"/>
    <property type="match status" value="1"/>
</dbReference>
<keyword evidence="7" id="KW-0678">Repressor</keyword>
<evidence type="ECO:0000259" key="19">
    <source>
        <dbReference type="PROSITE" id="PS50280"/>
    </source>
</evidence>
<dbReference type="InterPro" id="IPR013763">
    <property type="entry name" value="Cyclin-like_dom"/>
</dbReference>
<dbReference type="PROSITE" id="PS51568">
    <property type="entry name" value="SAM_MT43_SET2_1"/>
    <property type="match status" value="1"/>
</dbReference>
<dbReference type="PROSITE" id="PS50280">
    <property type="entry name" value="SET"/>
    <property type="match status" value="1"/>
</dbReference>
<comment type="function">
    <text evidence="1">Histone methyltransferase that trimethylates histone H3 'Lys-36' forming H3K36me3. Involved in transcription elongation as well as in transcription repression.</text>
</comment>
<feature type="region of interest" description="Disordered" evidence="17">
    <location>
        <begin position="1182"/>
        <end position="1204"/>
    </location>
</feature>
<comment type="subcellular location">
    <subcellularLocation>
        <location evidence="3">Chromosome</location>
    </subcellularLocation>
    <subcellularLocation>
        <location evidence="2">Nucleus</location>
    </subcellularLocation>
</comment>
<evidence type="ECO:0000256" key="17">
    <source>
        <dbReference type="SAM" id="MobiDB-lite"/>
    </source>
</evidence>
<dbReference type="EC" id="2.1.1.359" evidence="4"/>
<evidence type="ECO:0000256" key="5">
    <source>
        <dbReference type="ARBA" id="ARBA00018028"/>
    </source>
</evidence>
<evidence type="ECO:0000256" key="12">
    <source>
        <dbReference type="ARBA" id="ARBA00023163"/>
    </source>
</evidence>
<keyword evidence="11" id="KW-0805">Transcription regulation</keyword>
<feature type="compositionally biased region" description="Polar residues" evidence="17">
    <location>
        <begin position="1308"/>
        <end position="1326"/>
    </location>
</feature>
<evidence type="ECO:0000259" key="20">
    <source>
        <dbReference type="PROSITE" id="PS50868"/>
    </source>
</evidence>
<dbReference type="Gene3D" id="2.170.270.10">
    <property type="entry name" value="SET domain"/>
    <property type="match status" value="1"/>
</dbReference>
<feature type="region of interest" description="Disordered" evidence="17">
    <location>
        <begin position="542"/>
        <end position="570"/>
    </location>
</feature>
<dbReference type="SMART" id="SM00508">
    <property type="entry name" value="PostSET"/>
    <property type="match status" value="1"/>
</dbReference>
<dbReference type="CDD" id="cd20546">
    <property type="entry name" value="CYCLIN_SpCG1C_ScCTK2-like_rpt2"/>
    <property type="match status" value="1"/>
</dbReference>
<accession>A0A420I2C6</accession>
<evidence type="ECO:0000256" key="6">
    <source>
        <dbReference type="ARBA" id="ARBA00022454"/>
    </source>
</evidence>
<evidence type="ECO:0000256" key="16">
    <source>
        <dbReference type="SAM" id="Coils"/>
    </source>
</evidence>
<organism evidence="22 23">
    <name type="scientific">Erysiphe neolycopersici</name>
    <dbReference type="NCBI Taxonomy" id="212602"/>
    <lineage>
        <taxon>Eukaryota</taxon>
        <taxon>Fungi</taxon>
        <taxon>Dikarya</taxon>
        <taxon>Ascomycota</taxon>
        <taxon>Pezizomycotina</taxon>
        <taxon>Leotiomycetes</taxon>
        <taxon>Erysiphales</taxon>
        <taxon>Erysiphaceae</taxon>
        <taxon>Erysiphe</taxon>
    </lineage>
</organism>
<name>A0A420I2C6_9PEZI</name>
<dbReference type="SMART" id="SM00317">
    <property type="entry name" value="SET"/>
    <property type="match status" value="1"/>
</dbReference>
<evidence type="ECO:0000256" key="7">
    <source>
        <dbReference type="ARBA" id="ARBA00022491"/>
    </source>
</evidence>
<feature type="compositionally biased region" description="Low complexity" evidence="17">
    <location>
        <begin position="1327"/>
        <end position="1338"/>
    </location>
</feature>
<dbReference type="SMART" id="SM00456">
    <property type="entry name" value="WW"/>
    <property type="match status" value="1"/>
</dbReference>
<feature type="compositionally biased region" description="Basic and acidic residues" evidence="17">
    <location>
        <begin position="1253"/>
        <end position="1274"/>
    </location>
</feature>
<dbReference type="GO" id="GO:0032259">
    <property type="term" value="P:methylation"/>
    <property type="evidence" value="ECO:0007669"/>
    <property type="project" value="UniProtKB-KW"/>
</dbReference>
<feature type="domain" description="Post-SET" evidence="20">
    <location>
        <begin position="328"/>
        <end position="344"/>
    </location>
</feature>
<keyword evidence="23" id="KW-1185">Reference proteome</keyword>
<dbReference type="InterPro" id="IPR050777">
    <property type="entry name" value="SET2_Histone-Lys_MeTrsfase"/>
</dbReference>
<feature type="compositionally biased region" description="Acidic residues" evidence="17">
    <location>
        <begin position="1295"/>
        <end position="1306"/>
    </location>
</feature>
<evidence type="ECO:0000256" key="1">
    <source>
        <dbReference type="ARBA" id="ARBA00003901"/>
    </source>
</evidence>
<dbReference type="SUPFAM" id="SSF82199">
    <property type="entry name" value="SET domain"/>
    <property type="match status" value="1"/>
</dbReference>
<sequence>MLDANRNYGSGADDSVLHYENLKDEEEVLDVNYESHNHVFEDKYDSEHMRCSPGSQSEKFKPLSPTIKHCASQTPEFEQKKIILDEMEAKFVPEKVAKLSRKSTQKKPSPSIQLFHDFPDVMSEAISVFQVIKECIYGSKYMGSSGDHDALDCDCSEEWRDGKNHACGEDSDCINRATKMECVDGSCNCGLRCQNTRFQHRNYADVSVIKTEKKGYGLRANTDLNPNDFIFEYIGEVINESTFRRRTIQYDEEGIKHFYFMSLTKNEFIDATKKGNLGRFCNHSCNPNCYVDKWVVGDKLRMGIFAERQITAGEELVFNYNVDRYGADPQPCYCQEPNCTGFIGGKTQTERATKLPHTTIEALGIDDDDGWDFTVTKKPRKKKTGEDDEEYVNSVQPKSLDEEGVRKVMATLMQCKEKWIAVKLLNRLQRCDDEKVRNRVVQMHGYQILRTTLTAWKDDNNIILQILDILYKFPRLTRNKISDSKIEATIETLVDSEHEDISFESKRLLKLWSKLEVAYRIPRKKFDPNSVTLFERREIDRSEESKKSTVTDNPVAPSGPRGSIMLRSGAPSVKPKTRRIFKALPSGWFTAKDDNGKTYYYSQSGETTWFRPTYPAIDTPPPPKGPPKSVQTAKALQDIIDSITKNEPYINTPGRSLLSPEITLIKGKKTSEKWRSLSQEKQMKLYENTLFPHIKYIMQKFHHKLPKEDLKKFAKEVGKKLVASDFKNKRVDDPTRISSKQEKKVKSYVRAYFEKAVAKKGELDRRKREKESKREKLLNGDVKSASNIDSLEVKDEQDFDVLEIEALSPLSPQQDKSPEPLSIKRKREEDTTKLLCEYSSDSCKKLKEEVEAIPTPPPPPPPPSLTEEMCVHFDGEDQDQDEINDDQVSALNIEAEEEKLQLRLQEEDLMRENEEAESEFGMVIAEESNQWIFTEEEVMSSPCILDGVDPVEERSRRAKGVNFITQAGILLKLPQLTIATAKRWLSSLCMFYDKSPKHRFIWNQRATDLLLTSEWNIAATAIFLATKTEENCRKTREIVVAVAKVAQKNPSLIIDEQSKEYWKWRDSILYLEEQMLELLTFDLVVDTPHTNLLRCLETLSIEENKSLRNTAWAFLNDSCMTPLCLMMPALDITIAAIYFAVKLNNETLPDVNNKPWWHRIDGNPEKIVKAVTVVSRFWTENPLRKSDRPQGSSPSSQDDLERTRRRGSDYLSSAGDFSDNLIESVQTPIIQDSSKSQDTSDSSIHQTDTVISKIEKKSHSQSESESSLKNEISDTKPSPQSSASQERDLRKISLESDDNGEIDGELENQASDPNISPQTQESLHVQSSTNNSNPISSPAKRKLSDKESDPRDEKRLKTEDLPDE</sequence>
<dbReference type="InterPro" id="IPR006560">
    <property type="entry name" value="AWS_dom"/>
</dbReference>
<evidence type="ECO:0000256" key="15">
    <source>
        <dbReference type="ARBA" id="ARBA00047545"/>
    </source>
</evidence>
<dbReference type="GO" id="GO:0140955">
    <property type="term" value="F:histone H3K36 trimethyltransferase activity"/>
    <property type="evidence" value="ECO:0007669"/>
    <property type="project" value="UniProtKB-EC"/>
</dbReference>
<dbReference type="PANTHER" id="PTHR22884">
    <property type="entry name" value="SET DOMAIN PROTEINS"/>
    <property type="match status" value="1"/>
</dbReference>
<dbReference type="InterPro" id="IPR003616">
    <property type="entry name" value="Post-SET_dom"/>
</dbReference>
<dbReference type="STRING" id="212602.A0A420I2C6"/>
<feature type="coiled-coil region" evidence="16">
    <location>
        <begin position="888"/>
        <end position="919"/>
    </location>
</feature>
<keyword evidence="6" id="KW-0158">Chromosome</keyword>
<dbReference type="GO" id="GO:0005694">
    <property type="term" value="C:chromosome"/>
    <property type="evidence" value="ECO:0007669"/>
    <property type="project" value="UniProtKB-SubCell"/>
</dbReference>
<dbReference type="PROSITE" id="PS50868">
    <property type="entry name" value="POST_SET"/>
    <property type="match status" value="1"/>
</dbReference>
<dbReference type="Gene3D" id="1.10.472.10">
    <property type="entry name" value="Cyclin-like"/>
    <property type="match status" value="2"/>
</dbReference>
<gene>
    <name evidence="22" type="ORF">OnM2_022006</name>
</gene>
<dbReference type="OrthoDB" id="422362at2759"/>
<dbReference type="InterPro" id="IPR046341">
    <property type="entry name" value="SET_dom_sf"/>
</dbReference>
<evidence type="ECO:0000256" key="10">
    <source>
        <dbReference type="ARBA" id="ARBA00022691"/>
    </source>
</evidence>
<dbReference type="InterPro" id="IPR036020">
    <property type="entry name" value="WW_dom_sf"/>
</dbReference>
<keyword evidence="12" id="KW-0804">Transcription</keyword>
<dbReference type="InterPro" id="IPR013257">
    <property type="entry name" value="SRI"/>
</dbReference>
<feature type="compositionally biased region" description="Basic and acidic residues" evidence="17">
    <location>
        <begin position="1285"/>
        <end position="1294"/>
    </location>
</feature>
<dbReference type="FunFam" id="2.170.270.10:FF:000033">
    <property type="entry name" value="Histone-lysine N-methyltransferase"/>
    <property type="match status" value="1"/>
</dbReference>
<dbReference type="PROSITE" id="PS51215">
    <property type="entry name" value="AWS"/>
    <property type="match status" value="1"/>
</dbReference>
<feature type="compositionally biased region" description="Basic and acidic residues" evidence="17">
    <location>
        <begin position="1342"/>
        <end position="1364"/>
    </location>
</feature>
<evidence type="ECO:0000313" key="22">
    <source>
        <dbReference type="EMBL" id="RKF63843.1"/>
    </source>
</evidence>
<dbReference type="Proteomes" id="UP000286134">
    <property type="component" value="Unassembled WGS sequence"/>
</dbReference>
<feature type="compositionally biased region" description="Polar residues" evidence="17">
    <location>
        <begin position="1275"/>
        <end position="1284"/>
    </location>
</feature>
<evidence type="ECO:0000256" key="11">
    <source>
        <dbReference type="ARBA" id="ARBA00023015"/>
    </source>
</evidence>
<evidence type="ECO:0000259" key="18">
    <source>
        <dbReference type="PROSITE" id="PS50020"/>
    </source>
</evidence>
<dbReference type="CDD" id="cd00201">
    <property type="entry name" value="WW"/>
    <property type="match status" value="1"/>
</dbReference>
<dbReference type="Pfam" id="PF08236">
    <property type="entry name" value="SRI"/>
    <property type="match status" value="1"/>
</dbReference>
<dbReference type="InterPro" id="IPR025788">
    <property type="entry name" value="Set2_fungi"/>
</dbReference>
<dbReference type="SUPFAM" id="SSF51045">
    <property type="entry name" value="WW domain"/>
    <property type="match status" value="1"/>
</dbReference>